<dbReference type="InterPro" id="IPR036005">
    <property type="entry name" value="Creatinase/aminopeptidase-like"/>
</dbReference>
<dbReference type="FunCoup" id="C4QYQ8">
    <property type="interactions" value="1397"/>
</dbReference>
<dbReference type="PANTHER" id="PTHR13980:SF15">
    <property type="entry name" value="FACT COMPLEX SUBUNIT SPT16"/>
    <property type="match status" value="1"/>
</dbReference>
<evidence type="ECO:0007829" key="17">
    <source>
        <dbReference type="PDB" id="7XSX"/>
    </source>
</evidence>
<keyword evidence="5 10" id="KW-0805">Transcription regulation</keyword>
<comment type="subcellular location">
    <subcellularLocation>
        <location evidence="10">Nucleus</location>
    </subcellularLocation>
    <subcellularLocation>
        <location evidence="10">Chromosome</location>
    </subcellularLocation>
</comment>
<dbReference type="InterPro" id="IPR011993">
    <property type="entry name" value="PH-like_dom_sf"/>
</dbReference>
<dbReference type="InterPro" id="IPR029148">
    <property type="entry name" value="FACT-SPT16_Nlobe"/>
</dbReference>
<dbReference type="Proteomes" id="UP000000314">
    <property type="component" value="Chromosome 1"/>
</dbReference>
<dbReference type="OMA" id="YHINTIP"/>
<dbReference type="PDB" id="7XSX">
    <property type="method" value="EM"/>
    <property type="resolution" value="3.80 A"/>
    <property type="chains" value="j=1-953"/>
</dbReference>
<dbReference type="Pfam" id="PF14826">
    <property type="entry name" value="FACT-Spt16_Nlob"/>
    <property type="match status" value="1"/>
</dbReference>
<dbReference type="GO" id="GO:0031491">
    <property type="term" value="F:nucleosome binding"/>
    <property type="evidence" value="ECO:0007669"/>
    <property type="project" value="EnsemblFungi"/>
</dbReference>
<feature type="domain" description="FACT complex subunit SPT16 middle" evidence="13">
    <location>
        <begin position="547"/>
        <end position="698"/>
    </location>
</feature>
<gene>
    <name evidence="15" type="ordered locus">PAS_chr1-4_0529</name>
</gene>
<sequence length="1005" mass="114856">MSEVKIDPVAFKNRLGAIQRKLNSSNEIFQGITTLLVVVGSSDESNPYKKSTILHNWLLGYEFPATALAITKNSITFLTSVGKAKYLTPLQNVTTVKILARNKDSEHNEALFDQFIDQLKSSVDDSKRLGVITKDKFTGSFYQDWLKKWDAAKSDFELVDVATGLSQATEYKDEEEQKFIRTASKATVNMMTVFTDEVINIIDEDLNFTNNQVVDKIENKIDDTKFWKTLEQNKSMKKLGGDFEIGQLDWCYRPIVQSGGKYELKFSAESNDDKLTSGVILASLGLRYNSYCSNVSRTLLIDPSREINKNYDFLLELRSYIMNQIKDGAVCKDVYAKALAMVNKDRPDLAKHFVKNIGSLIGLEFRDSTMVLNAKNDRVIHDGSVINLVLGFQQLKDESQPLGTYSLLIADTVRITGGEPILLTDSPISRSEISFYFKDEEGEDKKPRVKDEPTSRKIEKPEVSAPARGSKILKSKLRNETTNTEEEKERLRKEIQKQLHEKIQKEGLARFNKSDAQDGNENHAVFKRYESYVRESQIPSKVKNLRISIDPKAQTIILPICGRPVPFHINSFKNGSKNEEGDYMYIRLNFNSPGMGSSVKKTELPYEDGDDKEFVRSLTFRSTNKERMSEVFKAITELKKTAVKRDQERKTMEDVVAQAQLVEFKGRPKKLENVFVRPAPDSKRVTGTLFIHQNGIRYQSPVRSDHRVDILFSNIKHLFFQPCKEELMVIIHCHLKTPLMIGKKKTFDVQFYREVSDVTVDETGNKKRRYRYGDEDELEQEQEERRRKALLDKEFRRFAEEISEASNGLLDLETPFRELGFTGVPFRSSVLCLPTRDCLIQLIDTPFLVVTLEEIEVAHLERVQFGLKNFDLVFVFKDFSKPVVHINTIPIEMLEFVKQWLTDVDIPYSEGAVNLNWGTIMKTIQADPYEFFENGGWSFLGGGESDDEESEEEESEFQVSDEDPEDEDVSEEYSAAEDGSDFSEEDDSEGSIAGSEDESEEEFSD</sequence>
<dbReference type="InterPro" id="IPR056595">
    <property type="entry name" value="Fact-SPT16_PH"/>
</dbReference>
<dbReference type="Pfam" id="PF24824">
    <property type="entry name" value="PH_SPT16"/>
    <property type="match status" value="1"/>
</dbReference>
<evidence type="ECO:0000256" key="5">
    <source>
        <dbReference type="ARBA" id="ARBA00023015"/>
    </source>
</evidence>
<reference evidence="17 18" key="2">
    <citation type="journal article" date="2022" name="Science">
        <title>Structural basis of nucleosome disassembly and reassembly by RNAPII elongation complex with FACT.</title>
        <authorList>
            <person name="Ehara H."/>
            <person name="Kujirai T."/>
            <person name="Shirouzu M."/>
            <person name="Kurumizaka H."/>
            <person name="Sekine S.I."/>
        </authorList>
    </citation>
    <scope>STRUCTURE BY ELECTRON MICROSCOPY (3.80 ANGSTROMS) OF 1-953</scope>
</reference>
<dbReference type="GO" id="GO:0006368">
    <property type="term" value="P:transcription elongation by RNA polymerase II"/>
    <property type="evidence" value="ECO:0007669"/>
    <property type="project" value="TreeGrafter"/>
</dbReference>
<dbReference type="Gene3D" id="3.90.230.10">
    <property type="entry name" value="Creatinase/methionine aminopeptidase superfamily"/>
    <property type="match status" value="1"/>
</dbReference>
<dbReference type="EMDB" id="EMD-33447"/>
<dbReference type="InterPro" id="IPR013719">
    <property type="entry name" value="RTT106/SPT16-like_middle_dom"/>
</dbReference>
<dbReference type="EMDB" id="EMD-33436"/>
<dbReference type="EMBL" id="FN392319">
    <property type="protein sequence ID" value="CAY68382.1"/>
    <property type="molecule type" value="Genomic_DNA"/>
</dbReference>
<dbReference type="Gene3D" id="2.30.29.30">
    <property type="entry name" value="Pleckstrin-homology domain (PH domain)/Phosphotyrosine-binding domain (PTB)"/>
    <property type="match status" value="1"/>
</dbReference>
<feature type="domain" description="Histone chaperone RTT106/FACT complex subunit SPT16-like middle" evidence="14">
    <location>
        <begin position="821"/>
        <end position="911"/>
    </location>
</feature>
<dbReference type="PDB" id="7XTD">
    <property type="method" value="EM"/>
    <property type="resolution" value="3.90 A"/>
    <property type="chains" value="j=1-1005"/>
</dbReference>
<keyword evidence="3 10" id="KW-0235">DNA replication</keyword>
<evidence type="ECO:0000256" key="6">
    <source>
        <dbReference type="ARBA" id="ARBA00023054"/>
    </source>
</evidence>
<evidence type="ECO:0000256" key="1">
    <source>
        <dbReference type="ARBA" id="ARBA00010779"/>
    </source>
</evidence>
<feature type="compositionally biased region" description="Acidic residues" evidence="11">
    <location>
        <begin position="944"/>
        <end position="1005"/>
    </location>
</feature>
<dbReference type="PDB" id="7XTI">
    <property type="method" value="EM"/>
    <property type="resolution" value="3.90 A"/>
    <property type="chains" value="j=1-1005"/>
</dbReference>
<comment type="subunit">
    <text evidence="10">Component of the FACT complex.</text>
</comment>
<proteinExistence type="evidence at protein level"/>
<dbReference type="InParanoid" id="C4QYQ8"/>
<dbReference type="GO" id="GO:0006281">
    <property type="term" value="P:DNA repair"/>
    <property type="evidence" value="ECO:0007669"/>
    <property type="project" value="UniProtKB-UniRule"/>
</dbReference>
<evidence type="ECO:0000256" key="10">
    <source>
        <dbReference type="RuleBase" id="RU367052"/>
    </source>
</evidence>
<dbReference type="SUPFAM" id="SSF55920">
    <property type="entry name" value="Creatinase/aminopeptidase"/>
    <property type="match status" value="1"/>
</dbReference>
<dbReference type="HOGENOM" id="CLU_004627_1_0_1"/>
<feature type="compositionally biased region" description="Basic and acidic residues" evidence="11">
    <location>
        <begin position="441"/>
        <end position="462"/>
    </location>
</feature>
<feature type="domain" description="FACT complex subunit SPT16 N-terminal lobe" evidence="12">
    <location>
        <begin position="6"/>
        <end position="165"/>
    </location>
</feature>
<dbReference type="STRING" id="644223.C4QYQ8"/>
<evidence type="ECO:0000256" key="11">
    <source>
        <dbReference type="SAM" id="MobiDB-lite"/>
    </source>
</evidence>
<dbReference type="GO" id="GO:0042393">
    <property type="term" value="F:histone binding"/>
    <property type="evidence" value="ECO:0007669"/>
    <property type="project" value="EnsemblFungi"/>
</dbReference>
<feature type="region of interest" description="Disordered" evidence="11">
    <location>
        <begin position="441"/>
        <end position="489"/>
    </location>
</feature>
<dbReference type="GO" id="GO:0140713">
    <property type="term" value="F:histone chaperone activity"/>
    <property type="evidence" value="ECO:0007669"/>
    <property type="project" value="EnsemblFungi"/>
</dbReference>
<keyword evidence="6" id="KW-0175">Coiled coil</keyword>
<dbReference type="SMART" id="SM01286">
    <property type="entry name" value="SPT16"/>
    <property type="match status" value="1"/>
</dbReference>
<evidence type="ECO:0000256" key="8">
    <source>
        <dbReference type="ARBA" id="ARBA00023204"/>
    </source>
</evidence>
<dbReference type="Pfam" id="PF08512">
    <property type="entry name" value="Rttp106-like_middle"/>
    <property type="match status" value="1"/>
</dbReference>
<dbReference type="GO" id="GO:0035101">
    <property type="term" value="C:FACT complex"/>
    <property type="evidence" value="ECO:0007669"/>
    <property type="project" value="UniProtKB-UniRule"/>
</dbReference>
<keyword evidence="17 18" id="KW-0002">3D-structure</keyword>
<keyword evidence="2 10" id="KW-0158">Chromosome</keyword>
<dbReference type="SMR" id="C4QYQ8"/>
<dbReference type="Pfam" id="PF00557">
    <property type="entry name" value="Peptidase_M24"/>
    <property type="match status" value="1"/>
</dbReference>
<dbReference type="FunFam" id="3.90.230.10:FF:000005">
    <property type="entry name" value="FACT complex subunit spt16"/>
    <property type="match status" value="1"/>
</dbReference>
<dbReference type="InterPro" id="IPR013953">
    <property type="entry name" value="FACT_SPT16_M"/>
</dbReference>
<organism evidence="15 16">
    <name type="scientific">Komagataella phaffii (strain GS115 / ATCC 20864)</name>
    <name type="common">Yeast</name>
    <name type="synonym">Pichia pastoris</name>
    <dbReference type="NCBI Taxonomy" id="644223"/>
    <lineage>
        <taxon>Eukaryota</taxon>
        <taxon>Fungi</taxon>
        <taxon>Dikarya</taxon>
        <taxon>Ascomycota</taxon>
        <taxon>Saccharomycotina</taxon>
        <taxon>Pichiomycetes</taxon>
        <taxon>Pichiales</taxon>
        <taxon>Pichiaceae</taxon>
        <taxon>Komagataella</taxon>
    </lineage>
</organism>
<dbReference type="Pfam" id="PF08644">
    <property type="entry name" value="SPT16"/>
    <property type="match status" value="1"/>
</dbReference>
<evidence type="ECO:0000256" key="9">
    <source>
        <dbReference type="ARBA" id="ARBA00023242"/>
    </source>
</evidence>
<evidence type="ECO:0000256" key="4">
    <source>
        <dbReference type="ARBA" id="ARBA00022763"/>
    </source>
</evidence>
<dbReference type="GO" id="GO:0007063">
    <property type="term" value="P:regulation of sister chromatid cohesion"/>
    <property type="evidence" value="ECO:0007669"/>
    <property type="project" value="EnsemblFungi"/>
</dbReference>
<dbReference type="GO" id="GO:0006261">
    <property type="term" value="P:DNA-templated DNA replication"/>
    <property type="evidence" value="ECO:0007669"/>
    <property type="project" value="EnsemblFungi"/>
</dbReference>
<dbReference type="FunFam" id="2.30.29.30:FF:000017">
    <property type="entry name" value="FACT complex subunit SPT16"/>
    <property type="match status" value="1"/>
</dbReference>
<accession>C4QYQ8</accession>
<dbReference type="InterPro" id="IPR029149">
    <property type="entry name" value="Creatin/AminoP/Spt16_N"/>
</dbReference>
<feature type="region of interest" description="Disordered" evidence="11">
    <location>
        <begin position="940"/>
        <end position="1005"/>
    </location>
</feature>
<dbReference type="KEGG" id="ppa:PAS_chr1-4_0529"/>
<evidence type="ECO:0000259" key="12">
    <source>
        <dbReference type="SMART" id="SM01285"/>
    </source>
</evidence>
<dbReference type="PANTHER" id="PTHR13980">
    <property type="entry name" value="CDC68 RELATED"/>
    <property type="match status" value="1"/>
</dbReference>
<evidence type="ECO:0000256" key="3">
    <source>
        <dbReference type="ARBA" id="ARBA00022705"/>
    </source>
</evidence>
<keyword evidence="16" id="KW-1185">Reference proteome</keyword>
<evidence type="ECO:0000313" key="15">
    <source>
        <dbReference type="EMBL" id="CAY68382.1"/>
    </source>
</evidence>
<dbReference type="Gene3D" id="2.30.29.210">
    <property type="entry name" value="FACT complex subunit Spt16p/Cdc68p"/>
    <property type="match status" value="1"/>
</dbReference>
<evidence type="ECO:0000259" key="14">
    <source>
        <dbReference type="SMART" id="SM01287"/>
    </source>
</evidence>
<dbReference type="eggNOG" id="KOG1189">
    <property type="taxonomic scope" value="Eukaryota"/>
</dbReference>
<keyword evidence="8 10" id="KW-0234">DNA repair</keyword>
<dbReference type="FunFam" id="2.30.29.150:FF:000002">
    <property type="entry name" value="FACT complex subunit SPT16"/>
    <property type="match status" value="1"/>
</dbReference>
<dbReference type="GO" id="GO:0045899">
    <property type="term" value="P:positive regulation of RNA polymerase II transcription preinitiation complex assembly"/>
    <property type="evidence" value="ECO:0007669"/>
    <property type="project" value="EnsemblFungi"/>
</dbReference>
<protein>
    <recommendedName>
        <fullName evidence="10">FACT complex subunit</fullName>
    </recommendedName>
</protein>
<keyword evidence="7 10" id="KW-0804">Transcription</keyword>
<dbReference type="SMART" id="SM01285">
    <property type="entry name" value="FACT-Spt16_Nlob"/>
    <property type="match status" value="1"/>
</dbReference>
<comment type="function">
    <text evidence="10">Component of the FACT complex, a general chromatin factor that acts to reorganize nucleosomes. The FACT complex is involved in multiple processes that require DNA as a template such as mRNA elongation, DNA replication and DNA repair. During transcription elongation the FACT complex acts as a histone chaperone that both destabilizes and restores nucleosomal structure. It facilitates the passage of RNA polymerase II and transcription by promoting the dissociation of one histone H2A-H2B dimer from the nucleosome, then subsequently promotes the reestablishment of the nucleosome following the passage of RNA polymerase II.</text>
</comment>
<dbReference type="InterPro" id="IPR040258">
    <property type="entry name" value="Spt16"/>
</dbReference>
<name>C4QYQ8_KOMPG</name>
<reference evidence="15 16" key="1">
    <citation type="journal article" date="2009" name="Nat. Biotechnol.">
        <title>Genome sequence of the recombinant protein production host Pichia pastoris.</title>
        <authorList>
            <person name="De Schutter K."/>
            <person name="Lin Y.C."/>
            <person name="Tiels P."/>
            <person name="Van Hecke A."/>
            <person name="Glinka S."/>
            <person name="Weber-Lehmann J."/>
            <person name="Rouze P."/>
            <person name="Van de Peer Y."/>
            <person name="Callewaert N."/>
        </authorList>
    </citation>
    <scope>NUCLEOTIDE SEQUENCE [LARGE SCALE GENOMIC DNA]</scope>
    <source>
        <strain evidence="16">GS115 / ATCC 20864</strain>
    </source>
</reference>
<keyword evidence="4 10" id="KW-0227">DNA damage</keyword>
<evidence type="ECO:0000256" key="2">
    <source>
        <dbReference type="ARBA" id="ARBA00022454"/>
    </source>
</evidence>
<dbReference type="GeneID" id="8197113"/>
<evidence type="ECO:0000259" key="13">
    <source>
        <dbReference type="SMART" id="SM01286"/>
    </source>
</evidence>
<dbReference type="Gene3D" id="3.40.350.10">
    <property type="entry name" value="Creatinase/prolidase N-terminal domain"/>
    <property type="match status" value="1"/>
</dbReference>
<dbReference type="OrthoDB" id="10251642at2759"/>
<dbReference type="InterPro" id="IPR000994">
    <property type="entry name" value="Pept_M24"/>
</dbReference>
<dbReference type="EMDB" id="EMD-33450"/>
<dbReference type="SMART" id="SM01287">
    <property type="entry name" value="Rtt106"/>
    <property type="match status" value="1"/>
</dbReference>
<keyword evidence="9 10" id="KW-0539">Nucleus</keyword>
<evidence type="ECO:0000313" key="16">
    <source>
        <dbReference type="Proteomes" id="UP000000314"/>
    </source>
</evidence>
<dbReference type="GO" id="GO:0006334">
    <property type="term" value="P:nucleosome assembly"/>
    <property type="evidence" value="ECO:0007669"/>
    <property type="project" value="EnsemblFungi"/>
</dbReference>
<dbReference type="Gene3D" id="2.30.29.150">
    <property type="match status" value="1"/>
</dbReference>
<dbReference type="GO" id="GO:0140719">
    <property type="term" value="P:constitutive heterochromatin formation"/>
    <property type="evidence" value="ECO:0007669"/>
    <property type="project" value="EnsemblFungi"/>
</dbReference>
<evidence type="ECO:0007829" key="18">
    <source>
        <dbReference type="PDB" id="7XTD"/>
    </source>
</evidence>
<evidence type="ECO:0000256" key="7">
    <source>
        <dbReference type="ARBA" id="ARBA00023163"/>
    </source>
</evidence>
<dbReference type="FunFam" id="2.30.29.210:FF:000001">
    <property type="entry name" value="FACT complex subunit spt16"/>
    <property type="match status" value="1"/>
</dbReference>
<dbReference type="RefSeq" id="XP_002490662.1">
    <property type="nucleotide sequence ID" value="XM_002490617.1"/>
</dbReference>
<dbReference type="AlphaFoldDB" id="C4QYQ8"/>
<comment type="similarity">
    <text evidence="1 10">Belongs to the peptidase M24 family. SPT16 subfamily.</text>
</comment>